<dbReference type="EMBL" id="MLJW01003336">
    <property type="protein sequence ID" value="OIQ72294.1"/>
    <property type="molecule type" value="Genomic_DNA"/>
</dbReference>
<keyword evidence="4" id="KW-0067">ATP-binding</keyword>
<organism evidence="6">
    <name type="scientific">mine drainage metagenome</name>
    <dbReference type="NCBI Taxonomy" id="410659"/>
    <lineage>
        <taxon>unclassified sequences</taxon>
        <taxon>metagenomes</taxon>
        <taxon>ecological metagenomes</taxon>
    </lineage>
</organism>
<evidence type="ECO:0000259" key="5">
    <source>
        <dbReference type="Pfam" id="PF02875"/>
    </source>
</evidence>
<dbReference type="InterPro" id="IPR004101">
    <property type="entry name" value="Mur_ligase_C"/>
</dbReference>
<gene>
    <name evidence="6" type="primary">murD_12</name>
    <name evidence="6" type="ORF">GALL_460830</name>
</gene>
<feature type="domain" description="Mur ligase C-terminal" evidence="5">
    <location>
        <begin position="46"/>
        <end position="158"/>
    </location>
</feature>
<dbReference type="SUPFAM" id="SSF53623">
    <property type="entry name" value="MurD-like peptide ligases, catalytic domain"/>
    <property type="match status" value="1"/>
</dbReference>
<name>A0A1J5PL79_9ZZZZ</name>
<dbReference type="Gene3D" id="3.90.190.20">
    <property type="entry name" value="Mur ligase, C-terminal domain"/>
    <property type="match status" value="1"/>
</dbReference>
<dbReference type="InterPro" id="IPR005762">
    <property type="entry name" value="MurD"/>
</dbReference>
<dbReference type="PANTHER" id="PTHR43692:SF1">
    <property type="entry name" value="UDP-N-ACETYLMURAMOYLALANINE--D-GLUTAMATE LIGASE"/>
    <property type="match status" value="1"/>
</dbReference>
<dbReference type="SUPFAM" id="SSF53244">
    <property type="entry name" value="MurD-like peptide ligases, peptide-binding domain"/>
    <property type="match status" value="1"/>
</dbReference>
<dbReference type="InterPro" id="IPR036615">
    <property type="entry name" value="Mur_ligase_C_dom_sf"/>
</dbReference>
<keyword evidence="3" id="KW-0547">Nucleotide-binding</keyword>
<evidence type="ECO:0000256" key="2">
    <source>
        <dbReference type="ARBA" id="ARBA00022598"/>
    </source>
</evidence>
<keyword evidence="1" id="KW-0963">Cytoplasm</keyword>
<evidence type="ECO:0000256" key="4">
    <source>
        <dbReference type="ARBA" id="ARBA00022840"/>
    </source>
</evidence>
<dbReference type="InterPro" id="IPR036565">
    <property type="entry name" value="Mur-like_cat_sf"/>
</dbReference>
<accession>A0A1J5PL79</accession>
<evidence type="ECO:0000256" key="3">
    <source>
        <dbReference type="ARBA" id="ARBA00022741"/>
    </source>
</evidence>
<dbReference type="Gene3D" id="3.40.1190.10">
    <property type="entry name" value="Mur-like, catalytic domain"/>
    <property type="match status" value="1"/>
</dbReference>
<protein>
    <submittedName>
        <fullName evidence="6">UDP-N-acetylmuramoylalanine--D-glutamate ligase</fullName>
        <ecNumber evidence="6">6.3.2.9</ecNumber>
    </submittedName>
</protein>
<comment type="caution">
    <text evidence="6">The sequence shown here is derived from an EMBL/GenBank/DDBJ whole genome shotgun (WGS) entry which is preliminary data.</text>
</comment>
<dbReference type="EC" id="6.3.2.9" evidence="6"/>
<dbReference type="GO" id="GO:0008764">
    <property type="term" value="F:UDP-N-acetylmuramoylalanine-D-glutamate ligase activity"/>
    <property type="evidence" value="ECO:0007669"/>
    <property type="project" value="UniProtKB-EC"/>
</dbReference>
<evidence type="ECO:0000313" key="6">
    <source>
        <dbReference type="EMBL" id="OIQ72294.1"/>
    </source>
</evidence>
<dbReference type="GO" id="GO:0005524">
    <property type="term" value="F:ATP binding"/>
    <property type="evidence" value="ECO:0007669"/>
    <property type="project" value="UniProtKB-KW"/>
</dbReference>
<keyword evidence="2 6" id="KW-0436">Ligase</keyword>
<reference evidence="6" key="1">
    <citation type="submission" date="2016-10" db="EMBL/GenBank/DDBJ databases">
        <title>Sequence of Gallionella enrichment culture.</title>
        <authorList>
            <person name="Poehlein A."/>
            <person name="Muehling M."/>
            <person name="Daniel R."/>
        </authorList>
    </citation>
    <scope>NUCLEOTIDE SEQUENCE</scope>
</reference>
<sequence>MPADALRIRGRHNWANALAALALATSAGAPLAPLLHALRDYRGEPHRMQSLGVLDGVEWIDDSKGTNVGATAAALHGLDRGVVLVAGGDGKGQDFAPLAAAARGRVRCALLIGRDAQRLAEALAPVCAVECCASLQDAAARAAELARSGEVVLLSPACASLDMFRDYKQRAEVFAAALHEIAAQRGVDL</sequence>
<dbReference type="GO" id="GO:0008360">
    <property type="term" value="P:regulation of cell shape"/>
    <property type="evidence" value="ECO:0007669"/>
    <property type="project" value="InterPro"/>
</dbReference>
<evidence type="ECO:0000256" key="1">
    <source>
        <dbReference type="ARBA" id="ARBA00022490"/>
    </source>
</evidence>
<dbReference type="AlphaFoldDB" id="A0A1J5PL79"/>
<dbReference type="Pfam" id="PF02875">
    <property type="entry name" value="Mur_ligase_C"/>
    <property type="match status" value="1"/>
</dbReference>
<proteinExistence type="predicted"/>
<dbReference type="GO" id="GO:0051301">
    <property type="term" value="P:cell division"/>
    <property type="evidence" value="ECO:0007669"/>
    <property type="project" value="InterPro"/>
</dbReference>
<dbReference type="GO" id="GO:0005737">
    <property type="term" value="C:cytoplasm"/>
    <property type="evidence" value="ECO:0007669"/>
    <property type="project" value="InterPro"/>
</dbReference>
<dbReference type="PANTHER" id="PTHR43692">
    <property type="entry name" value="UDP-N-ACETYLMURAMOYLALANINE--D-GLUTAMATE LIGASE"/>
    <property type="match status" value="1"/>
</dbReference>